<sequence>MATATAAMTNSFFPHSSGNKNSRKVELLDLIRQFPVVSVLVPQMGLGDILNLSRVNSHYRAVLHGFALPISGPGDVHNQGKGQRQRIRPDIHIGDHQTLYWKRIKKSGQLLCSEPTHTRGPAPRLCKYCSLPVCEACIVKESFRQSTSAYKSRTRPLCIDCWLSGNPHDSQRPSAAPDFAQVASAYCNCTAKDGWMCSKCREIQVRTGQEPIQTCSGEGCARPPGEDNGRRRICLWCHLPLVARPTMEQWREGYAERNALPEYGRWGELGNGEGREEEIGVDREGEGRDRYCVPMEIDAPRTYIDACEMSSDF</sequence>
<protein>
    <submittedName>
        <fullName evidence="2">Uncharacterized protein</fullName>
    </submittedName>
</protein>
<dbReference type="VEuPathDB" id="FungiDB:I7I51_05147"/>
<feature type="region of interest" description="Disordered" evidence="1">
    <location>
        <begin position="1"/>
        <end position="20"/>
    </location>
</feature>
<name>A0A8A1M2P9_AJECA</name>
<dbReference type="AlphaFoldDB" id="A0A8A1M2P9"/>
<gene>
    <name evidence="2" type="ORF">I7I51_05147</name>
</gene>
<dbReference type="Proteomes" id="UP000663671">
    <property type="component" value="Chromosome 4"/>
</dbReference>
<evidence type="ECO:0000256" key="1">
    <source>
        <dbReference type="SAM" id="MobiDB-lite"/>
    </source>
</evidence>
<accession>A0A8A1M2P9</accession>
<dbReference type="OrthoDB" id="5290791at2759"/>
<evidence type="ECO:0000313" key="2">
    <source>
        <dbReference type="EMBL" id="QSS60349.1"/>
    </source>
</evidence>
<proteinExistence type="predicted"/>
<organism evidence="2 3">
    <name type="scientific">Ajellomyces capsulatus</name>
    <name type="common">Darling's disease fungus</name>
    <name type="synonym">Histoplasma capsulatum</name>
    <dbReference type="NCBI Taxonomy" id="5037"/>
    <lineage>
        <taxon>Eukaryota</taxon>
        <taxon>Fungi</taxon>
        <taxon>Dikarya</taxon>
        <taxon>Ascomycota</taxon>
        <taxon>Pezizomycotina</taxon>
        <taxon>Eurotiomycetes</taxon>
        <taxon>Eurotiomycetidae</taxon>
        <taxon>Onygenales</taxon>
        <taxon>Ajellomycetaceae</taxon>
        <taxon>Histoplasma</taxon>
    </lineage>
</organism>
<evidence type="ECO:0000313" key="3">
    <source>
        <dbReference type="Proteomes" id="UP000663671"/>
    </source>
</evidence>
<dbReference type="EMBL" id="CP069110">
    <property type="protein sequence ID" value="QSS60349.1"/>
    <property type="molecule type" value="Genomic_DNA"/>
</dbReference>
<reference evidence="2" key="1">
    <citation type="submission" date="2021-01" db="EMBL/GenBank/DDBJ databases">
        <title>Chromosome-level genome assembly of a human fungal pathogen reveals clustering of transcriptionally co-regulated genes.</title>
        <authorList>
            <person name="Voorhies M."/>
            <person name="Cohen S."/>
            <person name="Shea T.P."/>
            <person name="Petrus S."/>
            <person name="Munoz J.F."/>
            <person name="Poplawski S."/>
            <person name="Goldman W.E."/>
            <person name="Michael T."/>
            <person name="Cuomo C.A."/>
            <person name="Sil A."/>
            <person name="Beyhan S."/>
        </authorList>
    </citation>
    <scope>NUCLEOTIDE SEQUENCE</scope>
    <source>
        <strain evidence="2">WU24</strain>
    </source>
</reference>